<dbReference type="EMBL" id="CP031222">
    <property type="protein sequence ID" value="AXI03338.1"/>
    <property type="molecule type" value="Genomic_DNA"/>
</dbReference>
<name>A0A345P7S9_9GAMM</name>
<dbReference type="Pfam" id="PF00296">
    <property type="entry name" value="Bac_luciferase"/>
    <property type="match status" value="1"/>
</dbReference>
<dbReference type="GO" id="GO:0016705">
    <property type="term" value="F:oxidoreductase activity, acting on paired donors, with incorporation or reduction of molecular oxygen"/>
    <property type="evidence" value="ECO:0007669"/>
    <property type="project" value="InterPro"/>
</dbReference>
<evidence type="ECO:0000256" key="4">
    <source>
        <dbReference type="ARBA" id="ARBA00023033"/>
    </source>
</evidence>
<proteinExistence type="inferred from homology"/>
<accession>A0A345P7S9</accession>
<feature type="domain" description="Luciferase-like" evidence="7">
    <location>
        <begin position="33"/>
        <end position="392"/>
    </location>
</feature>
<comment type="similarity">
    <text evidence="5">Belongs to the NtaA/SnaA/DszA monooxygenase family.</text>
</comment>
<evidence type="ECO:0000256" key="2">
    <source>
        <dbReference type="ARBA" id="ARBA00022643"/>
    </source>
</evidence>
<dbReference type="KEGG" id="mbah:HYN46_11090"/>
<evidence type="ECO:0000259" key="7">
    <source>
        <dbReference type="Pfam" id="PF00296"/>
    </source>
</evidence>
<dbReference type="AlphaFoldDB" id="A0A345P7S9"/>
<dbReference type="Proteomes" id="UP000253940">
    <property type="component" value="Chromosome"/>
</dbReference>
<dbReference type="GO" id="GO:0004497">
    <property type="term" value="F:monooxygenase activity"/>
    <property type="evidence" value="ECO:0007669"/>
    <property type="project" value="UniProtKB-KW"/>
</dbReference>
<feature type="binding site" evidence="6">
    <location>
        <position position="109"/>
    </location>
    <ligand>
        <name>FMN</name>
        <dbReference type="ChEBI" id="CHEBI:58210"/>
    </ligand>
</feature>
<keyword evidence="2 6" id="KW-0288">FMN</keyword>
<dbReference type="RefSeq" id="WP_114899447.1">
    <property type="nucleotide sequence ID" value="NZ_CP031222.1"/>
</dbReference>
<keyword evidence="3" id="KW-0560">Oxidoreductase</keyword>
<evidence type="ECO:0000256" key="6">
    <source>
        <dbReference type="PIRSR" id="PIRSR000337-1"/>
    </source>
</evidence>
<dbReference type="PIRSF" id="PIRSF000337">
    <property type="entry name" value="NTA_MOA"/>
    <property type="match status" value="1"/>
</dbReference>
<feature type="binding site" evidence="6">
    <location>
        <position position="235"/>
    </location>
    <ligand>
        <name>FMN</name>
        <dbReference type="ChEBI" id="CHEBI:58210"/>
    </ligand>
</feature>
<reference evidence="8 9" key="1">
    <citation type="submission" date="2018-07" db="EMBL/GenBank/DDBJ databases">
        <title>Genome sequencing of Moraxellaceae gen. HYN0046.</title>
        <authorList>
            <person name="Kim M."/>
            <person name="Yi H."/>
        </authorList>
    </citation>
    <scope>NUCLEOTIDE SEQUENCE [LARGE SCALE GENOMIC DNA]</scope>
    <source>
        <strain evidence="8 9">HYN0046</strain>
    </source>
</reference>
<sequence length="472" mass="53307">MSDVKTPKQIIMNAFDMNCVGHINHGLWTHPRDHSTEFNQIQHWTEQAQLLEKGLFDGLFLADIVGVYDVYQNNIDLTLKESIQLPSHDPLLLISAMAATTQHLGFGVTVNLSYESPYLLARRFSTLDHLTQGRIGWNIVTGYLDSAAKAMGFTELLAHDLRYDQAEEFLDVAYQLWESSWEDDAVLINKTQRVYAQPAKVHKIKHQGPYYQVAGYHLSAPSPQRTPLLFQAGASSRGTAFAAQHAECIFISGNEKHITKQQVDTIRAQVQATGRDPDNVKILMGINVIVAETEIQAHEKYQEYLRYASPEAGLAHFSSSTGIDFAQYGLDEAIPYRSSNAIASVNDRFKHETITPRDLLEQHKLGGRYRLIIGSASQVAAELIDWVDQTGIDGFNLARIVTPESYADFIEWVVPELQQRKRYKTAYASGVWREKIFNTQAPYLNAPHPAGVWRTRKKDAHELPVTQERELT</sequence>
<dbReference type="InterPro" id="IPR016215">
    <property type="entry name" value="NTA_MOA"/>
</dbReference>
<dbReference type="OrthoDB" id="6133319at2"/>
<evidence type="ECO:0000256" key="5">
    <source>
        <dbReference type="ARBA" id="ARBA00033748"/>
    </source>
</evidence>
<gene>
    <name evidence="8" type="ORF">HYN46_11090</name>
</gene>
<dbReference type="NCBIfam" id="TIGR03860">
    <property type="entry name" value="FMN_nitrolo"/>
    <property type="match status" value="1"/>
</dbReference>
<dbReference type="PANTHER" id="PTHR30011">
    <property type="entry name" value="ALKANESULFONATE MONOOXYGENASE-RELATED"/>
    <property type="match status" value="1"/>
</dbReference>
<evidence type="ECO:0000256" key="1">
    <source>
        <dbReference type="ARBA" id="ARBA00022630"/>
    </source>
</evidence>
<dbReference type="InterPro" id="IPR011251">
    <property type="entry name" value="Luciferase-like_dom"/>
</dbReference>
<keyword evidence="1 6" id="KW-0285">Flavoprotein</keyword>
<dbReference type="InterPro" id="IPR036661">
    <property type="entry name" value="Luciferase-like_sf"/>
</dbReference>
<evidence type="ECO:0000313" key="8">
    <source>
        <dbReference type="EMBL" id="AXI03338.1"/>
    </source>
</evidence>
<feature type="binding site" evidence="6">
    <location>
        <position position="63"/>
    </location>
    <ligand>
        <name>FMN</name>
        <dbReference type="ChEBI" id="CHEBI:58210"/>
    </ligand>
</feature>
<feature type="binding site" evidence="6">
    <location>
        <position position="163"/>
    </location>
    <ligand>
        <name>FMN</name>
        <dbReference type="ChEBI" id="CHEBI:58210"/>
    </ligand>
</feature>
<evidence type="ECO:0000313" key="9">
    <source>
        <dbReference type="Proteomes" id="UP000253940"/>
    </source>
</evidence>
<evidence type="ECO:0000256" key="3">
    <source>
        <dbReference type="ARBA" id="ARBA00023002"/>
    </source>
</evidence>
<protein>
    <submittedName>
        <fullName evidence="8">FMN-dependent monooxygenase</fullName>
    </submittedName>
</protein>
<keyword evidence="4 8" id="KW-0503">Monooxygenase</keyword>
<organism evidence="8 9">
    <name type="scientific">Aquirhabdus parva</name>
    <dbReference type="NCBI Taxonomy" id="2283318"/>
    <lineage>
        <taxon>Bacteria</taxon>
        <taxon>Pseudomonadati</taxon>
        <taxon>Pseudomonadota</taxon>
        <taxon>Gammaproteobacteria</taxon>
        <taxon>Moraxellales</taxon>
        <taxon>Moraxellaceae</taxon>
        <taxon>Aquirhabdus</taxon>
    </lineage>
</organism>
<dbReference type="SUPFAM" id="SSF51679">
    <property type="entry name" value="Bacterial luciferase-like"/>
    <property type="match status" value="1"/>
</dbReference>
<feature type="binding site" evidence="6">
    <location>
        <position position="159"/>
    </location>
    <ligand>
        <name>FMN</name>
        <dbReference type="ChEBI" id="CHEBI:58210"/>
    </ligand>
</feature>
<dbReference type="Gene3D" id="3.20.20.30">
    <property type="entry name" value="Luciferase-like domain"/>
    <property type="match status" value="1"/>
</dbReference>
<dbReference type="PANTHER" id="PTHR30011:SF16">
    <property type="entry name" value="C2H2 FINGER DOMAIN TRANSCRIPTION FACTOR (EUROFUNG)-RELATED"/>
    <property type="match status" value="1"/>
</dbReference>
<keyword evidence="9" id="KW-1185">Reference proteome</keyword>
<dbReference type="InterPro" id="IPR051260">
    <property type="entry name" value="Diverse_substr_monoxygenases"/>
</dbReference>